<feature type="chain" id="PRO_5021191102" description="Cellobiose dehydrogenase-like cytochrome domain-containing protein" evidence="1">
    <location>
        <begin position="23"/>
        <end position="218"/>
    </location>
</feature>
<accession>A0A507B543</accession>
<keyword evidence="1" id="KW-0732">Signal</keyword>
<dbReference type="RefSeq" id="XP_030994180.1">
    <property type="nucleotide sequence ID" value="XM_031141562.1"/>
</dbReference>
<dbReference type="SUPFAM" id="SSF49344">
    <property type="entry name" value="CBD9-like"/>
    <property type="match status" value="1"/>
</dbReference>
<evidence type="ECO:0000256" key="1">
    <source>
        <dbReference type="SAM" id="SignalP"/>
    </source>
</evidence>
<feature type="domain" description="Cellobiose dehydrogenase-like cytochrome" evidence="2">
    <location>
        <begin position="28"/>
        <end position="211"/>
    </location>
</feature>
<keyword evidence="4" id="KW-1185">Reference proteome</keyword>
<dbReference type="Gene3D" id="2.60.40.1210">
    <property type="entry name" value="Cellobiose dehydrogenase, cytochrome domain"/>
    <property type="match status" value="1"/>
</dbReference>
<gene>
    <name evidence="3" type="ORF">E0L32_006881</name>
</gene>
<dbReference type="Pfam" id="PF16010">
    <property type="entry name" value="CDH-cyt"/>
    <property type="match status" value="1"/>
</dbReference>
<dbReference type="PANTHER" id="PTHR47797">
    <property type="entry name" value="DEHYDROGENASE, PUTATIVE (AFU_ORTHOLOGUE AFUA_8G05805)-RELATED"/>
    <property type="match status" value="1"/>
</dbReference>
<dbReference type="Proteomes" id="UP000319257">
    <property type="component" value="Unassembled WGS sequence"/>
</dbReference>
<protein>
    <recommendedName>
        <fullName evidence="2">Cellobiose dehydrogenase-like cytochrome domain-containing protein</fullName>
    </recommendedName>
</protein>
<dbReference type="AlphaFoldDB" id="A0A507B543"/>
<reference evidence="3 4" key="1">
    <citation type="submission" date="2019-06" db="EMBL/GenBank/DDBJ databases">
        <title>Draft genome sequence of the filamentous fungus Phialemoniopsis curvata isolated from diesel fuel.</title>
        <authorList>
            <person name="Varaljay V.A."/>
            <person name="Lyon W.J."/>
            <person name="Crouch A.L."/>
            <person name="Drake C.E."/>
            <person name="Hollomon J.M."/>
            <person name="Nadeau L.J."/>
            <person name="Nunn H.S."/>
            <person name="Stevenson B.S."/>
            <person name="Bojanowski C.L."/>
            <person name="Crookes-Goodson W.J."/>
        </authorList>
    </citation>
    <scope>NUCLEOTIDE SEQUENCE [LARGE SCALE GENOMIC DNA]</scope>
    <source>
        <strain evidence="3 4">D216</strain>
    </source>
</reference>
<evidence type="ECO:0000313" key="3">
    <source>
        <dbReference type="EMBL" id="TPX12469.1"/>
    </source>
</evidence>
<comment type="caution">
    <text evidence="3">The sequence shown here is derived from an EMBL/GenBank/DDBJ whole genome shotgun (WGS) entry which is preliminary data.</text>
</comment>
<sequence length="218" mass="23083">MKLASGLAWAAALLGSATGVTAADSVVYQDYETGFTFSQYSAKYTLQQSMVFRTAIPSSAQQGQAYDIVIQIVAPRNVGWAGLAWGGSMTNNPLTVFWLNGQTGVVASRWATGHTTPSTYSGATYQVFKAGTHANNTHWQVTAKCTGCTSFSSSSGGRTTTLNPKGSNRLAFAYSSGRPSNPSSPTSSFPIHDVTNYWQQDFSSGSNPSFDSLVAKNG</sequence>
<dbReference type="EMBL" id="SKBQ01000040">
    <property type="protein sequence ID" value="TPX12469.1"/>
    <property type="molecule type" value="Genomic_DNA"/>
</dbReference>
<organism evidence="3 4">
    <name type="scientific">Thyridium curvatum</name>
    <dbReference type="NCBI Taxonomy" id="1093900"/>
    <lineage>
        <taxon>Eukaryota</taxon>
        <taxon>Fungi</taxon>
        <taxon>Dikarya</taxon>
        <taxon>Ascomycota</taxon>
        <taxon>Pezizomycotina</taxon>
        <taxon>Sordariomycetes</taxon>
        <taxon>Sordariomycetidae</taxon>
        <taxon>Thyridiales</taxon>
        <taxon>Thyridiaceae</taxon>
        <taxon>Thyridium</taxon>
    </lineage>
</organism>
<evidence type="ECO:0000259" key="2">
    <source>
        <dbReference type="Pfam" id="PF16010"/>
    </source>
</evidence>
<feature type="signal peptide" evidence="1">
    <location>
        <begin position="1"/>
        <end position="22"/>
    </location>
</feature>
<dbReference type="GeneID" id="41974328"/>
<proteinExistence type="predicted"/>
<name>A0A507B543_9PEZI</name>
<dbReference type="InParanoid" id="A0A507B543"/>
<dbReference type="InterPro" id="IPR015920">
    <property type="entry name" value="Cellobiose_DH-like_cyt"/>
</dbReference>
<evidence type="ECO:0000313" key="4">
    <source>
        <dbReference type="Proteomes" id="UP000319257"/>
    </source>
</evidence>
<dbReference type="PANTHER" id="PTHR47797:SF5">
    <property type="entry name" value="CELLOBIOSE DEHYDROGENASE CYTOCHROME DOMAIN-CONTAINING PROTEIN"/>
    <property type="match status" value="1"/>
</dbReference>
<dbReference type="CDD" id="cd09630">
    <property type="entry name" value="CDH_like_cytochrome"/>
    <property type="match status" value="1"/>
</dbReference>
<dbReference type="OrthoDB" id="413885at2759"/>